<dbReference type="GO" id="GO:0016491">
    <property type="term" value="F:oxidoreductase activity"/>
    <property type="evidence" value="ECO:0007669"/>
    <property type="project" value="InterPro"/>
</dbReference>
<dbReference type="RefSeq" id="WP_215872903.1">
    <property type="nucleotide sequence ID" value="NZ_JAAXYO010000016.1"/>
</dbReference>
<dbReference type="EMBL" id="JAAXYO010000016">
    <property type="protein sequence ID" value="MBU2786787.1"/>
    <property type="molecule type" value="Genomic_DNA"/>
</dbReference>
<dbReference type="InterPro" id="IPR023753">
    <property type="entry name" value="FAD/NAD-binding_dom"/>
</dbReference>
<sequence>MAQFTLIGSGFGGLTAVRELRRRAPDAEIRLVAPKPEFIYYPSLIWVPTGLRQGEELRIDLRDFFQRQRVEFVADTVQSINAQGQVELESGASLQQDALIIAAGGRGLRKLPGIEHSLAICDGIETAQQIRERLQSMAGGKIAFGFAGNPQEPGAVRGGPIFELLFGIDTYLRRQGNREKFTLTFFNPMREPGNRLGVDAVAGLLAEMEKRQIRTHLGHKITGFDAQQVHTEGGDIDADLILFMPGMTGPAFAANSALPLSAGGFLQADNHCQVPGLPGVYVVGDAASYGDSPDWLPKQGHSADLQAKTAVHNALRHVQGQAADQSFRQELICIVDSLDGGNLVFRNPNTARVVPGSWWHLAKRAFEWRYLAPYRPRSAG</sequence>
<dbReference type="AlphaFoldDB" id="A0AAE3CIK0"/>
<name>A0AAE3CIK0_9PROT</name>
<feature type="domain" description="FAD/NAD(P)-binding" evidence="1">
    <location>
        <begin position="6"/>
        <end position="294"/>
    </location>
</feature>
<keyword evidence="3" id="KW-1185">Reference proteome</keyword>
<evidence type="ECO:0000313" key="2">
    <source>
        <dbReference type="EMBL" id="MBU2786787.1"/>
    </source>
</evidence>
<accession>A0AAE3CIK0</accession>
<reference evidence="2" key="1">
    <citation type="journal article" date="2021" name="ISME J.">
        <title>Genomic evolution of the class Acidithiobacillia: deep-branching Proteobacteria living in extreme acidic conditions.</title>
        <authorList>
            <person name="Moya-Beltran A."/>
            <person name="Beard S."/>
            <person name="Rojas-Villalobos C."/>
            <person name="Issotta F."/>
            <person name="Gallardo Y."/>
            <person name="Ulloa R."/>
            <person name="Giaveno A."/>
            <person name="Degli Esposti M."/>
            <person name="Johnson D.B."/>
            <person name="Quatrini R."/>
        </authorList>
    </citation>
    <scope>NUCLEOTIDE SEQUENCE</scope>
    <source>
        <strain evidence="2">VAN18-1</strain>
    </source>
</reference>
<dbReference type="SUPFAM" id="SSF51905">
    <property type="entry name" value="FAD/NAD(P)-binding domain"/>
    <property type="match status" value="2"/>
</dbReference>
<dbReference type="Proteomes" id="UP001197378">
    <property type="component" value="Unassembled WGS sequence"/>
</dbReference>
<proteinExistence type="predicted"/>
<comment type="caution">
    <text evidence="2">The sequence shown here is derived from an EMBL/GenBank/DDBJ whole genome shotgun (WGS) entry which is preliminary data.</text>
</comment>
<gene>
    <name evidence="2" type="ORF">HFQ13_00915</name>
</gene>
<dbReference type="PANTHER" id="PTHR43755">
    <property type="match status" value="1"/>
</dbReference>
<dbReference type="PANTHER" id="PTHR43755:SF1">
    <property type="entry name" value="FAD-DEPENDENT PYRIDINE NUCLEOTIDE-DISULPHIDE OXIDOREDUCTASE"/>
    <property type="match status" value="1"/>
</dbReference>
<evidence type="ECO:0000259" key="1">
    <source>
        <dbReference type="Pfam" id="PF07992"/>
    </source>
</evidence>
<organism evidence="2 3">
    <name type="scientific">Igneacidithiobacillus copahuensis</name>
    <dbReference type="NCBI Taxonomy" id="2724909"/>
    <lineage>
        <taxon>Bacteria</taxon>
        <taxon>Pseudomonadati</taxon>
        <taxon>Pseudomonadota</taxon>
        <taxon>Acidithiobacillia</taxon>
        <taxon>Acidithiobacillales</taxon>
        <taxon>Acidithiobacillaceae</taxon>
        <taxon>Igneacidithiobacillus</taxon>
    </lineage>
</organism>
<dbReference type="Pfam" id="PF07992">
    <property type="entry name" value="Pyr_redox_2"/>
    <property type="match status" value="1"/>
</dbReference>
<dbReference type="InterPro" id="IPR036188">
    <property type="entry name" value="FAD/NAD-bd_sf"/>
</dbReference>
<evidence type="ECO:0000313" key="3">
    <source>
        <dbReference type="Proteomes" id="UP001197378"/>
    </source>
</evidence>
<dbReference type="Gene3D" id="3.50.50.100">
    <property type="match status" value="1"/>
</dbReference>
<dbReference type="InterPro" id="IPR052541">
    <property type="entry name" value="SQRD"/>
</dbReference>
<protein>
    <submittedName>
        <fullName evidence="2">FAD-dependent oxidoreductase</fullName>
    </submittedName>
</protein>